<keyword evidence="3" id="KW-0687">Ribonucleoprotein</keyword>
<dbReference type="PANTHER" id="PTHR10902">
    <property type="entry name" value="60S RIBOSOMAL PROTEIN L35A"/>
    <property type="match status" value="1"/>
</dbReference>
<reference evidence="4 5" key="1">
    <citation type="submission" date="2023-08" db="EMBL/GenBank/DDBJ databases">
        <title>Annotated Genome Sequence of Vanrija albida AlHP1.</title>
        <authorList>
            <person name="Herzog R."/>
        </authorList>
    </citation>
    <scope>NUCLEOTIDE SEQUENCE [LARGE SCALE GENOMIC DNA]</scope>
    <source>
        <strain evidence="4 5">AlHP1</strain>
    </source>
</reference>
<proteinExistence type="inferred from homology"/>
<comment type="similarity">
    <text evidence="1">Belongs to the eukaryotic ribosomal protein eL33 family.</text>
</comment>
<evidence type="ECO:0000313" key="4">
    <source>
        <dbReference type="EMBL" id="KAL1411151.1"/>
    </source>
</evidence>
<dbReference type="Pfam" id="PF01247">
    <property type="entry name" value="Ribosomal_L35Ae"/>
    <property type="match status" value="1"/>
</dbReference>
<dbReference type="Gene3D" id="2.40.10.190">
    <property type="entry name" value="translation elongation factor selb, chain A, domain 4"/>
    <property type="match status" value="1"/>
</dbReference>
<protein>
    <submittedName>
        <fullName evidence="4">60S ribosomal protein L33B</fullName>
    </submittedName>
</protein>
<gene>
    <name evidence="4" type="primary">RPL33B</name>
    <name evidence="4" type="ORF">Q8F55_002101</name>
</gene>
<dbReference type="EMBL" id="JBBXJM010000002">
    <property type="protein sequence ID" value="KAL1411151.1"/>
    <property type="molecule type" value="Genomic_DNA"/>
</dbReference>
<name>A0ABR3Q9P4_9TREE</name>
<organism evidence="4 5">
    <name type="scientific">Vanrija albida</name>
    <dbReference type="NCBI Taxonomy" id="181172"/>
    <lineage>
        <taxon>Eukaryota</taxon>
        <taxon>Fungi</taxon>
        <taxon>Dikarya</taxon>
        <taxon>Basidiomycota</taxon>
        <taxon>Agaricomycotina</taxon>
        <taxon>Tremellomycetes</taxon>
        <taxon>Trichosporonales</taxon>
        <taxon>Trichosporonaceae</taxon>
        <taxon>Vanrija</taxon>
    </lineage>
</organism>
<dbReference type="InterPro" id="IPR009000">
    <property type="entry name" value="Transl_B-barrel_sf"/>
</dbReference>
<evidence type="ECO:0000256" key="2">
    <source>
        <dbReference type="ARBA" id="ARBA00022980"/>
    </source>
</evidence>
<keyword evidence="2 4" id="KW-0689">Ribosomal protein</keyword>
<evidence type="ECO:0000256" key="3">
    <source>
        <dbReference type="ARBA" id="ARBA00023274"/>
    </source>
</evidence>
<dbReference type="InterPro" id="IPR038661">
    <property type="entry name" value="Ribosomal_eL33_sf"/>
</dbReference>
<accession>A0ABR3Q9P4</accession>
<dbReference type="GO" id="GO:0005840">
    <property type="term" value="C:ribosome"/>
    <property type="evidence" value="ECO:0007669"/>
    <property type="project" value="UniProtKB-KW"/>
</dbReference>
<dbReference type="GeneID" id="95983144"/>
<dbReference type="HAMAP" id="MF_00573">
    <property type="entry name" value="Ribosomal_eL33"/>
    <property type="match status" value="1"/>
</dbReference>
<keyword evidence="5" id="KW-1185">Reference proteome</keyword>
<comment type="caution">
    <text evidence="4">The sequence shown here is derived from an EMBL/GenBank/DDBJ whole genome shotgun (WGS) entry which is preliminary data.</text>
</comment>
<sequence>MAESSRDQIDFTLIASKMGSTRLYSKGRILGHKRAKRNSSPNQSLIAIDGVDTKEAARAYLGKRVAYVYKAKREINGSRVRVIWGRISRPHGNSGVAKAKFATNLPAKVFGASVRIMLFPSTI</sequence>
<dbReference type="SUPFAM" id="SSF50447">
    <property type="entry name" value="Translation proteins"/>
    <property type="match status" value="1"/>
</dbReference>
<dbReference type="Proteomes" id="UP001565368">
    <property type="component" value="Unassembled WGS sequence"/>
</dbReference>
<evidence type="ECO:0000313" key="5">
    <source>
        <dbReference type="Proteomes" id="UP001565368"/>
    </source>
</evidence>
<evidence type="ECO:0000256" key="1">
    <source>
        <dbReference type="ARBA" id="ARBA00009269"/>
    </source>
</evidence>
<dbReference type="InterPro" id="IPR001780">
    <property type="entry name" value="Ribosomal_eL33"/>
</dbReference>
<dbReference type="RefSeq" id="XP_069211095.1">
    <property type="nucleotide sequence ID" value="XM_069350709.1"/>
</dbReference>